<organism evidence="2 3">
    <name type="scientific">Actinokineospora spheciospongiae</name>
    <dbReference type="NCBI Taxonomy" id="909613"/>
    <lineage>
        <taxon>Bacteria</taxon>
        <taxon>Bacillati</taxon>
        <taxon>Actinomycetota</taxon>
        <taxon>Actinomycetes</taxon>
        <taxon>Pseudonocardiales</taxon>
        <taxon>Pseudonocardiaceae</taxon>
        <taxon>Actinokineospora</taxon>
    </lineage>
</organism>
<dbReference type="EMBL" id="AYXG01000056">
    <property type="protein sequence ID" value="EWC63087.1"/>
    <property type="molecule type" value="Genomic_DNA"/>
</dbReference>
<keyword evidence="1" id="KW-1133">Transmembrane helix</keyword>
<gene>
    <name evidence="2" type="ORF">UO65_1581</name>
</gene>
<evidence type="ECO:0000256" key="1">
    <source>
        <dbReference type="SAM" id="Phobius"/>
    </source>
</evidence>
<reference evidence="2 3" key="1">
    <citation type="journal article" date="2014" name="Genome Announc.">
        <title>Draft Genome Sequence of the Antitrypanosomally Active Sponge-Associated Bacterium Actinokineospora sp. Strain EG49.</title>
        <authorList>
            <person name="Harjes J."/>
            <person name="Ryu T."/>
            <person name="Abdelmohsen U.R."/>
            <person name="Moitinho-Silva L."/>
            <person name="Horn H."/>
            <person name="Ravasi T."/>
            <person name="Hentschel U."/>
        </authorList>
    </citation>
    <scope>NUCLEOTIDE SEQUENCE [LARGE SCALE GENOMIC DNA]</scope>
    <source>
        <strain evidence="2 3">EG49</strain>
    </source>
</reference>
<dbReference type="Proteomes" id="UP000019277">
    <property type="component" value="Unassembled WGS sequence"/>
</dbReference>
<feature type="transmembrane region" description="Helical" evidence="1">
    <location>
        <begin position="59"/>
        <end position="75"/>
    </location>
</feature>
<evidence type="ECO:0000313" key="3">
    <source>
        <dbReference type="Proteomes" id="UP000019277"/>
    </source>
</evidence>
<dbReference type="STRING" id="909613.UO65_1581"/>
<evidence type="ECO:0000313" key="2">
    <source>
        <dbReference type="EMBL" id="EWC63087.1"/>
    </source>
</evidence>
<name>W7J212_9PSEU</name>
<proteinExistence type="predicted"/>
<keyword evidence="1" id="KW-0472">Membrane</keyword>
<accession>W7J212</accession>
<dbReference type="AlphaFoldDB" id="W7J212"/>
<sequence length="132" mass="14688">MAMSTRMAQAGECGATTTAFYDERGGGVVKDSDRGGTPVLITEAEPSYEDQFAARKRKYMIMMSLRIPCLLLAGLTYHTWWLALGFVALSVPLPWIAVLIANDRPPRKAEKVNRYRREATAIEAKNHEVIEG</sequence>
<keyword evidence="3" id="KW-1185">Reference proteome</keyword>
<dbReference type="InterPro" id="IPR021449">
    <property type="entry name" value="DUF3099"/>
</dbReference>
<dbReference type="eggNOG" id="ENOG5033AAH">
    <property type="taxonomic scope" value="Bacteria"/>
</dbReference>
<comment type="caution">
    <text evidence="2">The sequence shown here is derived from an EMBL/GenBank/DDBJ whole genome shotgun (WGS) entry which is preliminary data.</text>
</comment>
<dbReference type="PATRIC" id="fig|909613.9.peg.1594"/>
<feature type="transmembrane region" description="Helical" evidence="1">
    <location>
        <begin position="81"/>
        <end position="101"/>
    </location>
</feature>
<protein>
    <submittedName>
        <fullName evidence="2">Putative membrane protein</fullName>
    </submittedName>
</protein>
<dbReference type="Pfam" id="PF11298">
    <property type="entry name" value="DUF3099"/>
    <property type="match status" value="1"/>
</dbReference>
<keyword evidence="1" id="KW-0812">Transmembrane</keyword>